<evidence type="ECO:0000256" key="1">
    <source>
        <dbReference type="ARBA" id="ARBA00022729"/>
    </source>
</evidence>
<proteinExistence type="predicted"/>
<organism evidence="4 6">
    <name type="scientific">Duganella violaceipulchra</name>
    <dbReference type="NCBI Taxonomy" id="2849652"/>
    <lineage>
        <taxon>Bacteria</taxon>
        <taxon>Pseudomonadati</taxon>
        <taxon>Pseudomonadota</taxon>
        <taxon>Betaproteobacteria</taxon>
        <taxon>Burkholderiales</taxon>
        <taxon>Oxalobacteraceae</taxon>
        <taxon>Telluria group</taxon>
        <taxon>Duganella</taxon>
    </lineage>
</organism>
<sequence length="177" mass="18685">MRHIIIGAATLATLLSAAAPAFAGPGFEPGVYAEIIGGRTSVTSKYAANGDDISLGAGLGYQYTPNFGFEVYTRSLSFIPLVAAVSAPGYYPDQHSGIAAIGTMPLNESFSLLGRAGVGRTTMKANRNTMSDRTDTDAVVGVGVRYAINRNFSLSLEGTYLSKSEVSIYTFGARYQF</sequence>
<evidence type="ECO:0000256" key="2">
    <source>
        <dbReference type="SAM" id="SignalP"/>
    </source>
</evidence>
<feature type="signal peptide" evidence="2">
    <location>
        <begin position="1"/>
        <end position="23"/>
    </location>
</feature>
<evidence type="ECO:0000313" key="7">
    <source>
        <dbReference type="Proteomes" id="UP001162889"/>
    </source>
</evidence>
<accession>A0AA41HBZ3</accession>
<feature type="domain" description="Outer membrane protein beta-barrel" evidence="3">
    <location>
        <begin position="9"/>
        <end position="177"/>
    </location>
</feature>
<dbReference type="AlphaFoldDB" id="A0AA41HBZ3"/>
<gene>
    <name evidence="4" type="ORF">KVP70_32835</name>
    <name evidence="5" type="ORF">L1274_006595</name>
</gene>
<evidence type="ECO:0000259" key="3">
    <source>
        <dbReference type="Pfam" id="PF13505"/>
    </source>
</evidence>
<keyword evidence="1 2" id="KW-0732">Signal</keyword>
<dbReference type="EMBL" id="JALJZU010000039">
    <property type="protein sequence ID" value="MCP2012824.1"/>
    <property type="molecule type" value="Genomic_DNA"/>
</dbReference>
<reference evidence="5" key="2">
    <citation type="submission" date="2022-03" db="EMBL/GenBank/DDBJ databases">
        <title>Genome Encyclopedia of Bacteria and Archaea VI: Functional Genomics of Type Strains.</title>
        <authorList>
            <person name="Whitman W."/>
        </authorList>
    </citation>
    <scope>NUCLEOTIDE SEQUENCE</scope>
    <source>
        <strain evidence="5">HSC-15S17</strain>
    </source>
</reference>
<protein>
    <submittedName>
        <fullName evidence="5">Opacity protein-like surface antigen</fullName>
    </submittedName>
    <submittedName>
        <fullName evidence="4">Porin family protein</fullName>
    </submittedName>
</protein>
<reference evidence="4" key="1">
    <citation type="submission" date="2021-07" db="EMBL/GenBank/DDBJ databases">
        <title>Characterization of violacein-producing bacteria and related species.</title>
        <authorList>
            <person name="Wilson H.S."/>
            <person name="De Leon M.E."/>
        </authorList>
    </citation>
    <scope>NUCLEOTIDE SEQUENCE</scope>
    <source>
        <strain evidence="4">HSC-15S17</strain>
    </source>
</reference>
<feature type="chain" id="PRO_5041320611" evidence="2">
    <location>
        <begin position="24"/>
        <end position="177"/>
    </location>
</feature>
<dbReference type="Pfam" id="PF13505">
    <property type="entry name" value="OMP_b-brl"/>
    <property type="match status" value="1"/>
</dbReference>
<dbReference type="EMBL" id="JAHTGR010000056">
    <property type="protein sequence ID" value="MBV6325702.1"/>
    <property type="molecule type" value="Genomic_DNA"/>
</dbReference>
<dbReference type="InterPro" id="IPR027385">
    <property type="entry name" value="Beta-barrel_OMP"/>
</dbReference>
<evidence type="ECO:0000313" key="6">
    <source>
        <dbReference type="Proteomes" id="UP001155901"/>
    </source>
</evidence>
<dbReference type="RefSeq" id="WP_217946628.1">
    <property type="nucleotide sequence ID" value="NZ_JAHTGR010000056.1"/>
</dbReference>
<evidence type="ECO:0000313" key="4">
    <source>
        <dbReference type="EMBL" id="MBV6325702.1"/>
    </source>
</evidence>
<dbReference type="Proteomes" id="UP001155901">
    <property type="component" value="Unassembled WGS sequence"/>
</dbReference>
<name>A0AA41HBZ3_9BURK</name>
<keyword evidence="7" id="KW-1185">Reference proteome</keyword>
<dbReference type="Proteomes" id="UP001162889">
    <property type="component" value="Unassembled WGS sequence"/>
</dbReference>
<evidence type="ECO:0000313" key="5">
    <source>
        <dbReference type="EMBL" id="MCP2012824.1"/>
    </source>
</evidence>
<comment type="caution">
    <text evidence="4">The sequence shown here is derived from an EMBL/GenBank/DDBJ whole genome shotgun (WGS) entry which is preliminary data.</text>
</comment>